<dbReference type="GO" id="GO:0016020">
    <property type="term" value="C:membrane"/>
    <property type="evidence" value="ECO:0007669"/>
    <property type="project" value="TreeGrafter"/>
</dbReference>
<protein>
    <submittedName>
        <fullName evidence="5">Long-chain-fatty-acid-CoA ligase</fullName>
    </submittedName>
</protein>
<dbReference type="PANTHER" id="PTHR43272">
    <property type="entry name" value="LONG-CHAIN-FATTY-ACID--COA LIGASE"/>
    <property type="match status" value="1"/>
</dbReference>
<dbReference type="Gene3D" id="3.40.50.12780">
    <property type="entry name" value="N-terminal domain of ligase-like"/>
    <property type="match status" value="2"/>
</dbReference>
<proteinExistence type="predicted"/>
<dbReference type="SUPFAM" id="SSF56801">
    <property type="entry name" value="Acetyl-CoA synthetase-like"/>
    <property type="match status" value="1"/>
</dbReference>
<feature type="domain" description="AMP-dependent synthetase/ligase" evidence="4">
    <location>
        <begin position="33"/>
        <end position="453"/>
    </location>
</feature>
<dbReference type="Pfam" id="PF00501">
    <property type="entry name" value="AMP-binding"/>
    <property type="match status" value="1"/>
</dbReference>
<dbReference type="STRING" id="1202772.A0A1V9YIM4"/>
<dbReference type="Pfam" id="PF23562">
    <property type="entry name" value="AMP-binding_C_3"/>
    <property type="match status" value="1"/>
</dbReference>
<comment type="caution">
    <text evidence="5">The sequence shown here is derived from an EMBL/GenBank/DDBJ whole genome shotgun (WGS) entry which is preliminary data.</text>
</comment>
<dbReference type="EMBL" id="JNBR01001648">
    <property type="protein sequence ID" value="OQR85593.1"/>
    <property type="molecule type" value="Genomic_DNA"/>
</dbReference>
<evidence type="ECO:0000259" key="4">
    <source>
        <dbReference type="Pfam" id="PF00501"/>
    </source>
</evidence>
<dbReference type="InterPro" id="IPR000873">
    <property type="entry name" value="AMP-dep_synth/lig_dom"/>
</dbReference>
<dbReference type="InterPro" id="IPR042099">
    <property type="entry name" value="ANL_N_sf"/>
</dbReference>
<dbReference type="Proteomes" id="UP000243579">
    <property type="component" value="Unassembled WGS sequence"/>
</dbReference>
<keyword evidence="3" id="KW-0443">Lipid metabolism</keyword>
<evidence type="ECO:0000256" key="2">
    <source>
        <dbReference type="ARBA" id="ARBA00022832"/>
    </source>
</evidence>
<organism evidence="5 6">
    <name type="scientific">Achlya hypogyna</name>
    <name type="common">Oomycete</name>
    <name type="synonym">Protoachlya hypogyna</name>
    <dbReference type="NCBI Taxonomy" id="1202772"/>
    <lineage>
        <taxon>Eukaryota</taxon>
        <taxon>Sar</taxon>
        <taxon>Stramenopiles</taxon>
        <taxon>Oomycota</taxon>
        <taxon>Saprolegniomycetes</taxon>
        <taxon>Saprolegniales</taxon>
        <taxon>Achlyaceae</taxon>
        <taxon>Achlya</taxon>
    </lineage>
</organism>
<keyword evidence="1 5" id="KW-0436">Ligase</keyword>
<evidence type="ECO:0000313" key="5">
    <source>
        <dbReference type="EMBL" id="OQR85593.1"/>
    </source>
</evidence>
<gene>
    <name evidence="5" type="ORF">ACHHYP_11679</name>
</gene>
<dbReference type="AlphaFoldDB" id="A0A1V9YIM4"/>
<dbReference type="InterPro" id="IPR020845">
    <property type="entry name" value="AMP-binding_CS"/>
</dbReference>
<dbReference type="PROSITE" id="PS00455">
    <property type="entry name" value="AMP_BINDING"/>
    <property type="match status" value="1"/>
</dbReference>
<keyword evidence="2" id="KW-0276">Fatty acid metabolism</keyword>
<dbReference type="PANTHER" id="PTHR43272:SF32">
    <property type="entry name" value="AMP-DEPENDENT SYNTHETASE_LIGASE DOMAIN-CONTAINING PROTEIN"/>
    <property type="match status" value="1"/>
</dbReference>
<reference evidence="5 6" key="1">
    <citation type="journal article" date="2014" name="Genome Biol. Evol.">
        <title>The secreted proteins of Achlya hypogyna and Thraustotheca clavata identify the ancestral oomycete secretome and reveal gene acquisitions by horizontal gene transfer.</title>
        <authorList>
            <person name="Misner I."/>
            <person name="Blouin N."/>
            <person name="Leonard G."/>
            <person name="Richards T.A."/>
            <person name="Lane C.E."/>
        </authorList>
    </citation>
    <scope>NUCLEOTIDE SEQUENCE [LARGE SCALE GENOMIC DNA]</scope>
    <source>
        <strain evidence="5 6">ATCC 48635</strain>
    </source>
</reference>
<keyword evidence="6" id="KW-1185">Reference proteome</keyword>
<sequence length="642" mass="70188">MPKYTATRIDEEVDIRLTDRNSKFEPTTFCKMFQATAAKYSSQPALHYKKNGEWASYTWKEYEQKAMAFAKALISMGFAQFDTVSISGFNSTEWFAAYVGCIMAGGAATGVYTTNGAKACQYVCDNSKARVVVCDGIKQLEKFMSIADQLPALKALVVYNAQLPENVECCVPIYDFDAFSTLGSDIADASVQERIDAQRPGHCASLIYTSGTTGNPKGVMLSHDNLTYTLRAVTSGFQGELFNNTERIISFLPLSHIAGQILDIGIQVYYGLHIYFAEPDALKGSLGKTMKEVHPTFFLAVPRVFEKISEKMVEVGRGSKGLKKAIATWARRVGGQKVVMSQFHESGGKPCGYDFAKALVFNKVRDALGLDKCKAFYSGAAPLSPEVTAFFASLDIPIYEAMGLSETTGISFFNYPHKWKQSCLGHFLTGTDVKIDPENSELLIRGRHVMMGYINNEEGTAAALDADGFLHTGDCASLDSDGFGYITGRLKELIITAGGENVPPVLIENVIKEELPLLGNAMIIGDKRKFLSAIFTFRVTVDEHGEPTDKLDAEAKYILSQIDSTASTVAEATADPKVKAYLDAGLKRANARATSRAQNVQKYTLIARDFSVPGGELTPTLKIKRNVVAEKYAAEIDAMYAV</sequence>
<accession>A0A1V9YIM4</accession>
<dbReference type="GO" id="GO:0004467">
    <property type="term" value="F:long-chain fatty acid-CoA ligase activity"/>
    <property type="evidence" value="ECO:0007669"/>
    <property type="project" value="TreeGrafter"/>
</dbReference>
<dbReference type="OrthoDB" id="3633556at2759"/>
<evidence type="ECO:0000256" key="1">
    <source>
        <dbReference type="ARBA" id="ARBA00022598"/>
    </source>
</evidence>
<evidence type="ECO:0000256" key="3">
    <source>
        <dbReference type="ARBA" id="ARBA00023098"/>
    </source>
</evidence>
<dbReference type="GO" id="GO:0005783">
    <property type="term" value="C:endoplasmic reticulum"/>
    <property type="evidence" value="ECO:0007669"/>
    <property type="project" value="TreeGrafter"/>
</dbReference>
<evidence type="ECO:0000313" key="6">
    <source>
        <dbReference type="Proteomes" id="UP000243579"/>
    </source>
</evidence>
<name>A0A1V9YIM4_ACHHY</name>